<dbReference type="SUPFAM" id="SSF63491">
    <property type="entry name" value="BAG domain"/>
    <property type="match status" value="1"/>
</dbReference>
<name>A0ABQ8INW5_9ROSI</name>
<dbReference type="PANTHER" id="PTHR33322:SF16">
    <property type="entry name" value="BAG FAMILY MOLECULAR CHAPERONE REGULATOR 6"/>
    <property type="match status" value="1"/>
</dbReference>
<feature type="region of interest" description="Disordered" evidence="2">
    <location>
        <begin position="293"/>
        <end position="575"/>
    </location>
</feature>
<reference evidence="4 5" key="1">
    <citation type="submission" date="2021-02" db="EMBL/GenBank/DDBJ databases">
        <title>Plant Genome Project.</title>
        <authorList>
            <person name="Zhang R.-G."/>
        </authorList>
    </citation>
    <scope>NUCLEOTIDE SEQUENCE [LARGE SCALE GENOMIC DNA]</scope>
    <source>
        <tissue evidence="4">Leaves</tissue>
    </source>
</reference>
<feature type="region of interest" description="Disordered" evidence="2">
    <location>
        <begin position="1135"/>
        <end position="1162"/>
    </location>
</feature>
<dbReference type="EMBL" id="JAFEMO010000001">
    <property type="protein sequence ID" value="KAH7578004.1"/>
    <property type="molecule type" value="Genomic_DNA"/>
</dbReference>
<accession>A0ABQ8INW5</accession>
<feature type="compositionally biased region" description="Basic and acidic residues" evidence="2">
    <location>
        <begin position="506"/>
        <end position="515"/>
    </location>
</feature>
<feature type="compositionally biased region" description="Basic and acidic residues" evidence="2">
    <location>
        <begin position="398"/>
        <end position="422"/>
    </location>
</feature>
<feature type="compositionally biased region" description="Polar residues" evidence="2">
    <location>
        <begin position="486"/>
        <end position="499"/>
    </location>
</feature>
<proteinExistence type="predicted"/>
<evidence type="ECO:0000313" key="5">
    <source>
        <dbReference type="Proteomes" id="UP000827721"/>
    </source>
</evidence>
<feature type="compositionally biased region" description="Basic and acidic residues" evidence="2">
    <location>
        <begin position="524"/>
        <end position="534"/>
    </location>
</feature>
<evidence type="ECO:0000259" key="3">
    <source>
        <dbReference type="PROSITE" id="PS51035"/>
    </source>
</evidence>
<evidence type="ECO:0000256" key="1">
    <source>
        <dbReference type="ARBA" id="ARBA00023186"/>
    </source>
</evidence>
<feature type="region of interest" description="Disordered" evidence="2">
    <location>
        <begin position="1015"/>
        <end position="1040"/>
    </location>
</feature>
<gene>
    <name evidence="4" type="ORF">JRO89_XS01G0326500</name>
</gene>
<dbReference type="Gene3D" id="1.20.58.120">
    <property type="entry name" value="BAG domain"/>
    <property type="match status" value="1"/>
</dbReference>
<feature type="compositionally biased region" description="Low complexity" evidence="2">
    <location>
        <begin position="459"/>
        <end position="469"/>
    </location>
</feature>
<feature type="compositionally biased region" description="Polar residues" evidence="2">
    <location>
        <begin position="775"/>
        <end position="800"/>
    </location>
</feature>
<evidence type="ECO:0000256" key="2">
    <source>
        <dbReference type="SAM" id="MobiDB-lite"/>
    </source>
</evidence>
<dbReference type="Pfam" id="PF02179">
    <property type="entry name" value="BAG"/>
    <property type="match status" value="1"/>
</dbReference>
<keyword evidence="1" id="KW-0143">Chaperone</keyword>
<feature type="compositionally biased region" description="Basic and acidic residues" evidence="2">
    <location>
        <begin position="323"/>
        <end position="336"/>
    </location>
</feature>
<feature type="region of interest" description="Disordered" evidence="2">
    <location>
        <begin position="586"/>
        <end position="605"/>
    </location>
</feature>
<organism evidence="4 5">
    <name type="scientific">Xanthoceras sorbifolium</name>
    <dbReference type="NCBI Taxonomy" id="99658"/>
    <lineage>
        <taxon>Eukaryota</taxon>
        <taxon>Viridiplantae</taxon>
        <taxon>Streptophyta</taxon>
        <taxon>Embryophyta</taxon>
        <taxon>Tracheophyta</taxon>
        <taxon>Spermatophyta</taxon>
        <taxon>Magnoliopsida</taxon>
        <taxon>eudicotyledons</taxon>
        <taxon>Gunneridae</taxon>
        <taxon>Pentapetalae</taxon>
        <taxon>rosids</taxon>
        <taxon>malvids</taxon>
        <taxon>Sapindales</taxon>
        <taxon>Sapindaceae</taxon>
        <taxon>Xanthoceroideae</taxon>
        <taxon>Xanthoceras</taxon>
    </lineage>
</organism>
<feature type="compositionally biased region" description="Polar residues" evidence="2">
    <location>
        <begin position="423"/>
        <end position="437"/>
    </location>
</feature>
<feature type="compositionally biased region" description="Polar residues" evidence="2">
    <location>
        <begin position="1025"/>
        <end position="1040"/>
    </location>
</feature>
<dbReference type="SMART" id="SM00264">
    <property type="entry name" value="BAG"/>
    <property type="match status" value="1"/>
</dbReference>
<feature type="region of interest" description="Disordered" evidence="2">
    <location>
        <begin position="258"/>
        <end position="277"/>
    </location>
</feature>
<keyword evidence="5" id="KW-1185">Reference proteome</keyword>
<feature type="compositionally biased region" description="Basic residues" evidence="2">
    <location>
        <begin position="1242"/>
        <end position="1255"/>
    </location>
</feature>
<dbReference type="Proteomes" id="UP000827721">
    <property type="component" value="Unassembled WGS sequence"/>
</dbReference>
<feature type="compositionally biased region" description="Basic and acidic residues" evidence="2">
    <location>
        <begin position="261"/>
        <end position="276"/>
    </location>
</feature>
<feature type="domain" description="BAG" evidence="3">
    <location>
        <begin position="641"/>
        <end position="717"/>
    </location>
</feature>
<dbReference type="InterPro" id="IPR003103">
    <property type="entry name" value="BAG_domain"/>
</dbReference>
<sequence length="1277" mass="143348">MMPLYRNMDSYPNQRNQMPFPLYYYPSYDGIPPHMVVDQAKSPTMYESWPHGSHYAYPNTCQTCGNHGNFPGYCSFRPPLPHFSPSSPHHCCGHHPSFTEQYPVPCPFPTHHWMEQPRYEYDKGVHRDLHCCGCPNHIHNQKDDKGVRIEEQEPDVEKQSDSLVPFQLKNCPYPMVWIPPEYVKKYNEYRKPFESKVADQEIFPHDTKSHGNLRSSEMEPRVWNGWSSLDMNGKQGEDAKRLQNQQYEDKQLPFPIFWIPSKKEQEEPEKKDERKMNGWFPLDASSLQSLMQGDDEKRQNQQNEDKKRQFPYPIIWIPPDNSKQGEAEKKDQREANAAKMSAEEELPYSSKFIPVKPPQIDDGMSKSKKNKESLGGQAKSSQMKENSANQRSIPVKQVEVHKEDNSDVSEKKVREVTAKKAENISTDNSSGTGMRRQSSSPPKMSKLPPVCLRVEPLPRNKNGNGSSRSPSPPCPKGRSSKDTFKPSASSSLKENSPLGTQAPDASLKKSEEVEPQKYNLVDGKTSEYKNDDLRNGSQTNISVKLAEDSQETVSRKLSTETTGKDSDECKTEEEKGVRCERDVMAEGTTEAKKATNSAESADGGRRARIKDLSDVEAAMLIQSAYRGFAVRKLEPLKKLKQMAKVREQLAEVRNRIQALESSDLQKNDKERMVIGEMIMSLLLKLDTIQGLHPSLREFRKALAKDLVTLQEKLDALMMKRPKEFFKDVSTSKPADDPNIDTRSDVSMQETQNEAGIVENSLETSHDNDVNMKEQNQGQLSQMVSPVSNSQDQEISKQPSLASDVVHGRCESEVRELAVTIGKDSPVAEVVSNVQLEGEASHKELGATQVITTENKEGNNVPPELEQSVELTSISVEKSSSEEPMNAQLQGSCCDQNGENEDIAARKSDGIDESRELSPKMIDEEPVVSELEKNEVVGEEKNDIHSNEMKSVMSSSLTAASTEVENVVPETDNDIGADKDTETNLLAELPLGVIEDDLALSASEKHEQIDTVKVEVPSSEEARFNEATNTTSPTDETSSLNEVATDTISPMDATSSSNEVEQHSLNVELDDNIKVMTEELPGNAALENEEMKSLISIAGDEDNDQVLNEERDRSMINVNATPLLEAAVTSIAILQSNGKKEDDQQQQEPYGKEEEDVQEKKPECNKIDELPYGSEDMKLDLLVATPTSPRSIEEYNMVERDKKLIDENAKLREMMEKLMGAGKEQLSVISNLTGRVKDLERKLSKKKKLRRSRHTKATPSATKLHQSAMSHRAFEVAM</sequence>
<dbReference type="PROSITE" id="PS51035">
    <property type="entry name" value="BAG"/>
    <property type="match status" value="1"/>
</dbReference>
<feature type="region of interest" description="Disordered" evidence="2">
    <location>
        <begin position="1239"/>
        <end position="1268"/>
    </location>
</feature>
<feature type="region of interest" description="Disordered" evidence="2">
    <location>
        <begin position="775"/>
        <end position="805"/>
    </location>
</feature>
<dbReference type="PANTHER" id="PTHR33322">
    <property type="entry name" value="BAG DOMAIN CONTAINING PROTEIN, EXPRESSED"/>
    <property type="match status" value="1"/>
</dbReference>
<feature type="compositionally biased region" description="Polar residues" evidence="2">
    <location>
        <begin position="378"/>
        <end position="392"/>
    </location>
</feature>
<feature type="compositionally biased region" description="Low complexity" evidence="2">
    <location>
        <begin position="438"/>
        <end position="449"/>
    </location>
</feature>
<feature type="compositionally biased region" description="Basic and acidic residues" evidence="2">
    <location>
        <begin position="294"/>
        <end position="308"/>
    </location>
</feature>
<feature type="compositionally biased region" description="Basic and acidic residues" evidence="2">
    <location>
        <begin position="553"/>
        <end position="575"/>
    </location>
</feature>
<feature type="compositionally biased region" description="Polar residues" evidence="2">
    <location>
        <begin position="1256"/>
        <end position="1268"/>
    </location>
</feature>
<dbReference type="InterPro" id="IPR036533">
    <property type="entry name" value="BAG_dom_sf"/>
</dbReference>
<evidence type="ECO:0000313" key="4">
    <source>
        <dbReference type="EMBL" id="KAH7578004.1"/>
    </source>
</evidence>
<dbReference type="CDD" id="cd23767">
    <property type="entry name" value="IQCD"/>
    <property type="match status" value="1"/>
</dbReference>
<protein>
    <recommendedName>
        <fullName evidence="3">BAG domain-containing protein</fullName>
    </recommendedName>
</protein>
<comment type="caution">
    <text evidence="4">The sequence shown here is derived from an EMBL/GenBank/DDBJ whole genome shotgun (WGS) entry which is preliminary data.</text>
</comment>
<dbReference type="InterPro" id="IPR040400">
    <property type="entry name" value="BAG5/6/7/8"/>
</dbReference>